<sequence length="157" mass="18584">MKEILSSYQVNNHTLALLPAKHTDYYTIVYEQDRTLYITQTPLEIIKFSCLYYFSSYEGRREAVVHEFGYKRKVPISIDPKQNLFTFPTYSPENYNCAWIFYHHIRNIKTATTNPMRKSIITFINEKEVEVDVSTFVLEKQMSRTAICVRRFGKMIG</sequence>
<keyword evidence="2" id="KW-1185">Reference proteome</keyword>
<dbReference type="Pfam" id="PF06338">
    <property type="entry name" value="ComK"/>
    <property type="match status" value="1"/>
</dbReference>
<reference evidence="1" key="2">
    <citation type="submission" date="2020-09" db="EMBL/GenBank/DDBJ databases">
        <authorList>
            <person name="Sun Q."/>
            <person name="Zhou Y."/>
        </authorList>
    </citation>
    <scope>NUCLEOTIDE SEQUENCE</scope>
    <source>
        <strain evidence="1">CGMCC 1.12408</strain>
    </source>
</reference>
<dbReference type="EMBL" id="BMEY01000002">
    <property type="protein sequence ID" value="GGA65283.1"/>
    <property type="molecule type" value="Genomic_DNA"/>
</dbReference>
<evidence type="ECO:0000313" key="2">
    <source>
        <dbReference type="Proteomes" id="UP000613512"/>
    </source>
</evidence>
<proteinExistence type="predicted"/>
<dbReference type="AlphaFoldDB" id="A0A916RQU0"/>
<organism evidence="1 2">
    <name type="scientific">Ornithinibacillus halotolerans</name>
    <dbReference type="NCBI Taxonomy" id="1274357"/>
    <lineage>
        <taxon>Bacteria</taxon>
        <taxon>Bacillati</taxon>
        <taxon>Bacillota</taxon>
        <taxon>Bacilli</taxon>
        <taxon>Bacillales</taxon>
        <taxon>Bacillaceae</taxon>
        <taxon>Ornithinibacillus</taxon>
    </lineage>
</organism>
<comment type="caution">
    <text evidence="1">The sequence shown here is derived from an EMBL/GenBank/DDBJ whole genome shotgun (WGS) entry which is preliminary data.</text>
</comment>
<dbReference type="GO" id="GO:0030420">
    <property type="term" value="P:establishment of competence for transformation"/>
    <property type="evidence" value="ECO:0007669"/>
    <property type="project" value="InterPro"/>
</dbReference>
<dbReference type="Proteomes" id="UP000613512">
    <property type="component" value="Unassembled WGS sequence"/>
</dbReference>
<dbReference type="RefSeq" id="WP_188383238.1">
    <property type="nucleotide sequence ID" value="NZ_BMEY01000002.1"/>
</dbReference>
<evidence type="ECO:0000313" key="1">
    <source>
        <dbReference type="EMBL" id="GGA65283.1"/>
    </source>
</evidence>
<dbReference type="InterPro" id="IPR010461">
    <property type="entry name" value="ComK"/>
</dbReference>
<name>A0A916RQU0_9BACI</name>
<reference evidence="1" key="1">
    <citation type="journal article" date="2014" name="Int. J. Syst. Evol. Microbiol.">
        <title>Complete genome sequence of Corynebacterium casei LMG S-19264T (=DSM 44701T), isolated from a smear-ripened cheese.</title>
        <authorList>
            <consortium name="US DOE Joint Genome Institute (JGI-PGF)"/>
            <person name="Walter F."/>
            <person name="Albersmeier A."/>
            <person name="Kalinowski J."/>
            <person name="Ruckert C."/>
        </authorList>
    </citation>
    <scope>NUCLEOTIDE SEQUENCE</scope>
    <source>
        <strain evidence="1">CGMCC 1.12408</strain>
    </source>
</reference>
<accession>A0A916RQU0</accession>
<evidence type="ECO:0008006" key="3">
    <source>
        <dbReference type="Google" id="ProtNLM"/>
    </source>
</evidence>
<protein>
    <recommendedName>
        <fullName evidence="3">Competence protein</fullName>
    </recommendedName>
</protein>
<gene>
    <name evidence="1" type="ORF">GCM10008025_06420</name>
</gene>